<dbReference type="Proteomes" id="UP000291933">
    <property type="component" value="Unassembled WGS sequence"/>
</dbReference>
<proteinExistence type="predicted"/>
<dbReference type="OrthoDB" id="3268477at2"/>
<dbReference type="AlphaFoldDB" id="A0A4Q9KKA1"/>
<evidence type="ECO:0008006" key="4">
    <source>
        <dbReference type="Google" id="ProtNLM"/>
    </source>
</evidence>
<evidence type="ECO:0000313" key="2">
    <source>
        <dbReference type="EMBL" id="TBT94290.1"/>
    </source>
</evidence>
<evidence type="ECO:0000313" key="3">
    <source>
        <dbReference type="Proteomes" id="UP000291933"/>
    </source>
</evidence>
<feature type="region of interest" description="Disordered" evidence="1">
    <location>
        <begin position="44"/>
        <end position="71"/>
    </location>
</feature>
<accession>A0A4Q9KKA1</accession>
<sequence length="71" mass="8231">MTEGPWYYCLKHHAVEPYDGCKSEDRLGPYETYAEASDALEKVRERNEAWDAQEEDVDEAGDKDADWNPFS</sequence>
<name>A0A4Q9KKA1_PROTD</name>
<keyword evidence="3" id="KW-1185">Reference proteome</keyword>
<feature type="compositionally biased region" description="Basic and acidic residues" evidence="1">
    <location>
        <begin position="60"/>
        <end position="71"/>
    </location>
</feature>
<organism evidence="2 3">
    <name type="scientific">Propioniciclava tarda</name>
    <dbReference type="NCBI Taxonomy" id="433330"/>
    <lineage>
        <taxon>Bacteria</taxon>
        <taxon>Bacillati</taxon>
        <taxon>Actinomycetota</taxon>
        <taxon>Actinomycetes</taxon>
        <taxon>Propionibacteriales</taxon>
        <taxon>Propionibacteriaceae</taxon>
        <taxon>Propioniciclava</taxon>
    </lineage>
</organism>
<gene>
    <name evidence="2" type="ORF">ET996_11365</name>
</gene>
<evidence type="ECO:0000256" key="1">
    <source>
        <dbReference type="SAM" id="MobiDB-lite"/>
    </source>
</evidence>
<comment type="caution">
    <text evidence="2">The sequence shown here is derived from an EMBL/GenBank/DDBJ whole genome shotgun (WGS) entry which is preliminary data.</text>
</comment>
<protein>
    <recommendedName>
        <fullName evidence="4">SPOR domain-containing protein</fullName>
    </recommendedName>
</protein>
<reference evidence="2 3" key="1">
    <citation type="submission" date="2019-01" db="EMBL/GenBank/DDBJ databases">
        <title>Lactibacter flavus gen. nov., sp. nov., a novel bacterium of the family Propionibacteriaceae isolated from raw milk and dairy products.</title>
        <authorList>
            <person name="Huptas C."/>
            <person name="Wenning M."/>
            <person name="Breitenwieser F."/>
            <person name="Doll E."/>
            <person name="Von Neubeck M."/>
            <person name="Busse H.-J."/>
            <person name="Scherer S."/>
        </authorList>
    </citation>
    <scope>NUCLEOTIDE SEQUENCE [LARGE SCALE GENOMIC DNA]</scope>
    <source>
        <strain evidence="2 3">DSM 22130</strain>
    </source>
</reference>
<dbReference type="EMBL" id="SDMR01000015">
    <property type="protein sequence ID" value="TBT94290.1"/>
    <property type="molecule type" value="Genomic_DNA"/>
</dbReference>